<dbReference type="EMBL" id="OBEK01000003">
    <property type="protein sequence ID" value="SNZ14316.1"/>
    <property type="molecule type" value="Genomic_DNA"/>
</dbReference>
<gene>
    <name evidence="1" type="ORF">SAMN05421503_2333</name>
</gene>
<dbReference type="RefSeq" id="WP_097042294.1">
    <property type="nucleotide sequence ID" value="NZ_OBEK01000003.1"/>
</dbReference>
<accession>A0A285P2D2</accession>
<evidence type="ECO:0000313" key="1">
    <source>
        <dbReference type="EMBL" id="SNZ14316.1"/>
    </source>
</evidence>
<dbReference type="OrthoDB" id="1443299at2"/>
<evidence type="ECO:0000313" key="2">
    <source>
        <dbReference type="Proteomes" id="UP000219356"/>
    </source>
</evidence>
<dbReference type="AlphaFoldDB" id="A0A285P2D2"/>
<sequence length="87" mass="10113">MLKGKGEVWIVCQNLADGGIAGLILSEWMFLCQQLTGIRVYTLLMNVDFIPVLKQVKWNKRMLNAFHLIYFLGNCYHLHLDEEKIIC</sequence>
<protein>
    <submittedName>
        <fullName evidence="1">Uncharacterized protein</fullName>
    </submittedName>
</protein>
<keyword evidence="2" id="KW-1185">Reference proteome</keyword>
<reference evidence="2" key="1">
    <citation type="submission" date="2017-09" db="EMBL/GenBank/DDBJ databases">
        <authorList>
            <person name="Varghese N."/>
            <person name="Submissions S."/>
        </authorList>
    </citation>
    <scope>NUCLEOTIDE SEQUENCE [LARGE SCALE GENOMIC DNA]</scope>
    <source>
        <strain evidence="2">CGMCC 1.8913</strain>
    </source>
</reference>
<name>A0A285P2D2_9BACI</name>
<dbReference type="Proteomes" id="UP000219356">
    <property type="component" value="Unassembled WGS sequence"/>
</dbReference>
<proteinExistence type="predicted"/>
<organism evidence="1 2">
    <name type="scientific">Terribacillus aidingensis</name>
    <dbReference type="NCBI Taxonomy" id="586416"/>
    <lineage>
        <taxon>Bacteria</taxon>
        <taxon>Bacillati</taxon>
        <taxon>Bacillota</taxon>
        <taxon>Bacilli</taxon>
        <taxon>Bacillales</taxon>
        <taxon>Bacillaceae</taxon>
        <taxon>Terribacillus</taxon>
    </lineage>
</organism>